<proteinExistence type="predicted"/>
<dbReference type="Proteomes" id="UP000828328">
    <property type="component" value="Segment"/>
</dbReference>
<keyword evidence="2" id="KW-1185">Reference proteome</keyword>
<dbReference type="EMBL" id="MW392802">
    <property type="protein sequence ID" value="QQO38662.1"/>
    <property type="molecule type" value="Genomic_DNA"/>
</dbReference>
<protein>
    <submittedName>
        <fullName evidence="1">Uncharacterized protein</fullName>
    </submittedName>
</protein>
<gene>
    <name evidence="1" type="ORF">BCPST_044</name>
</gene>
<evidence type="ECO:0000313" key="2">
    <source>
        <dbReference type="Proteomes" id="UP000828328"/>
    </source>
</evidence>
<name>A0AAE7PGN6_9CAUD</name>
<reference evidence="1" key="1">
    <citation type="submission" date="2020-12" db="EMBL/GenBank/DDBJ databases">
        <authorList>
            <person name="Youbin C."/>
            <person name="Kawngpyo K."/>
        </authorList>
    </citation>
    <scope>NUCLEOTIDE SEQUENCE</scope>
</reference>
<accession>A0AAE7PGN6</accession>
<evidence type="ECO:0000313" key="1">
    <source>
        <dbReference type="EMBL" id="QQO38662.1"/>
    </source>
</evidence>
<sequence length="56" mass="6649">MIGQIWVKGKREKLIVGFDEFYMYYQTKTDRKKGTITGVRRSSFRKWLTSGAMLKI</sequence>
<organism evidence="1 2">
    <name type="scientific">Bacillus phage BCPST</name>
    <dbReference type="NCBI Taxonomy" id="2801506"/>
    <lineage>
        <taxon>Viruses</taxon>
        <taxon>Duplodnaviria</taxon>
        <taxon>Heunggongvirae</taxon>
        <taxon>Uroviricota</taxon>
        <taxon>Caudoviricetes</taxon>
        <taxon>Sejongvirinae</taxon>
        <taxon>Yihwangvirus</taxon>
        <taxon>Yihwangvirus BCPST</taxon>
    </lineage>
</organism>